<protein>
    <submittedName>
        <fullName evidence="1">Uncharacterized protein</fullName>
    </submittedName>
</protein>
<feature type="non-terminal residue" evidence="1">
    <location>
        <position position="1"/>
    </location>
</feature>
<sequence length="101" mass="10663">SPTHTTHGDNTDKMRLVISCVLLGLACSAPVPLIGQLGKTVQTDDGLLVLVPTVSANSEGSDGQPIKREVEYEVIAIPGSMLRREIRQISGLYNAPNVAPA</sequence>
<accession>A0AAV2QH64</accession>
<proteinExistence type="predicted"/>
<dbReference type="Proteomes" id="UP001497623">
    <property type="component" value="Unassembled WGS sequence"/>
</dbReference>
<reference evidence="1 2" key="1">
    <citation type="submission" date="2024-05" db="EMBL/GenBank/DDBJ databases">
        <authorList>
            <person name="Wallberg A."/>
        </authorList>
    </citation>
    <scope>NUCLEOTIDE SEQUENCE [LARGE SCALE GENOMIC DNA]</scope>
</reference>
<evidence type="ECO:0000313" key="1">
    <source>
        <dbReference type="EMBL" id="CAL4084927.1"/>
    </source>
</evidence>
<evidence type="ECO:0000313" key="2">
    <source>
        <dbReference type="Proteomes" id="UP001497623"/>
    </source>
</evidence>
<comment type="caution">
    <text evidence="1">The sequence shown here is derived from an EMBL/GenBank/DDBJ whole genome shotgun (WGS) entry which is preliminary data.</text>
</comment>
<dbReference type="AlphaFoldDB" id="A0AAV2QH64"/>
<gene>
    <name evidence="1" type="ORF">MNOR_LOCUS12562</name>
</gene>
<organism evidence="1 2">
    <name type="scientific">Meganyctiphanes norvegica</name>
    <name type="common">Northern krill</name>
    <name type="synonym">Thysanopoda norvegica</name>
    <dbReference type="NCBI Taxonomy" id="48144"/>
    <lineage>
        <taxon>Eukaryota</taxon>
        <taxon>Metazoa</taxon>
        <taxon>Ecdysozoa</taxon>
        <taxon>Arthropoda</taxon>
        <taxon>Crustacea</taxon>
        <taxon>Multicrustacea</taxon>
        <taxon>Malacostraca</taxon>
        <taxon>Eumalacostraca</taxon>
        <taxon>Eucarida</taxon>
        <taxon>Euphausiacea</taxon>
        <taxon>Euphausiidae</taxon>
        <taxon>Meganyctiphanes</taxon>
    </lineage>
</organism>
<name>A0AAV2QH64_MEGNR</name>
<dbReference type="EMBL" id="CAXKWB010006906">
    <property type="protein sequence ID" value="CAL4084927.1"/>
    <property type="molecule type" value="Genomic_DNA"/>
</dbReference>
<keyword evidence="2" id="KW-1185">Reference proteome</keyword>